<gene>
    <name evidence="3" type="ORF">BC777_3891</name>
</gene>
<dbReference type="PANTHER" id="PTHR35273:SF2">
    <property type="entry name" value="ALPHA-GALACTOSIDASE"/>
    <property type="match status" value="1"/>
</dbReference>
<dbReference type="PANTHER" id="PTHR35273">
    <property type="entry name" value="ALPHA-1,4 POLYGALACTOSAMINIDASE, PUTATIVE (AFU_ORTHOLOGUE AFUA_3G07890)-RELATED"/>
    <property type="match status" value="1"/>
</dbReference>
<evidence type="ECO:0000313" key="3">
    <source>
        <dbReference type="EMBL" id="PJI84349.1"/>
    </source>
</evidence>
<dbReference type="EMBL" id="PGTY01000005">
    <property type="protein sequence ID" value="PJI84349.1"/>
    <property type="molecule type" value="Genomic_DNA"/>
</dbReference>
<comment type="caution">
    <text evidence="3">The sequence shown here is derived from an EMBL/GenBank/DDBJ whole genome shotgun (WGS) entry which is preliminary data.</text>
</comment>
<dbReference type="InterPro" id="IPR004352">
    <property type="entry name" value="GH114_TIM-barrel"/>
</dbReference>
<dbReference type="InterPro" id="IPR017853">
    <property type="entry name" value="GH"/>
</dbReference>
<keyword evidence="3" id="KW-0378">Hydrolase</keyword>
<accession>A0A2M8W0C2</accession>
<name>A0A2M8W0C2_9RHOB</name>
<dbReference type="Proteomes" id="UP000228531">
    <property type="component" value="Unassembled WGS sequence"/>
</dbReference>
<dbReference type="Pfam" id="PF03537">
    <property type="entry name" value="Glyco_hydro_114"/>
    <property type="match status" value="1"/>
</dbReference>
<dbReference type="AlphaFoldDB" id="A0A2M8W0C2"/>
<sequence length="281" mass="31316">MFSCLRTLPRLSALLILPAVIACDTPADLNEGSPSQARPVWNQAYQENTEADTVSQIVSQARDAYVLLDPFSEGFGADPAAIVSELQSNGNEVSAYISIGSGEDWRDDFEDLNPYLVTRQWGDWEGEYFVSDTAGALPIMKARVDRIASWGFDWVEFDNMDWVYDDEYRAEYGFSATIPEGAAYYQALCDYVLSKGMACMAKSTVDEAGSFDGVTYESYPDDRNWWDQAGAKSFVAAGKLVVIVHYDEPNCAQVRDEYQAIYGPDLSFICEDPRVGGYVHF</sequence>
<dbReference type="InterPro" id="IPR013785">
    <property type="entry name" value="Aldolase_TIM"/>
</dbReference>
<feature type="chain" id="PRO_5014611444" evidence="1">
    <location>
        <begin position="23"/>
        <end position="281"/>
    </location>
</feature>
<evidence type="ECO:0000259" key="2">
    <source>
        <dbReference type="Pfam" id="PF03537"/>
    </source>
</evidence>
<reference evidence="3 4" key="1">
    <citation type="submission" date="2017-11" db="EMBL/GenBank/DDBJ databases">
        <title>Genomic Encyclopedia of Archaeal and Bacterial Type Strains, Phase II (KMG-II): From Individual Species to Whole Genera.</title>
        <authorList>
            <person name="Goeker M."/>
        </authorList>
    </citation>
    <scope>NUCLEOTIDE SEQUENCE [LARGE SCALE GENOMIC DNA]</scope>
    <source>
        <strain evidence="3 4">DSM 29128</strain>
    </source>
</reference>
<feature type="domain" description="Glycoside-hydrolase family GH114 TIM-barrel" evidence="2">
    <location>
        <begin position="63"/>
        <end position="250"/>
    </location>
</feature>
<dbReference type="OrthoDB" id="505502at2"/>
<evidence type="ECO:0000313" key="4">
    <source>
        <dbReference type="Proteomes" id="UP000228531"/>
    </source>
</evidence>
<keyword evidence="4" id="KW-1185">Reference proteome</keyword>
<proteinExistence type="predicted"/>
<dbReference type="PROSITE" id="PS51257">
    <property type="entry name" value="PROKAR_LIPOPROTEIN"/>
    <property type="match status" value="1"/>
</dbReference>
<keyword evidence="1" id="KW-0732">Signal</keyword>
<feature type="signal peptide" evidence="1">
    <location>
        <begin position="1"/>
        <end position="22"/>
    </location>
</feature>
<evidence type="ECO:0000256" key="1">
    <source>
        <dbReference type="SAM" id="SignalP"/>
    </source>
</evidence>
<protein>
    <submittedName>
        <fullName evidence="3">Glycosyl hydrolase family 114</fullName>
    </submittedName>
</protein>
<dbReference type="Gene3D" id="3.20.20.70">
    <property type="entry name" value="Aldolase class I"/>
    <property type="match status" value="1"/>
</dbReference>
<dbReference type="GO" id="GO:0016787">
    <property type="term" value="F:hydrolase activity"/>
    <property type="evidence" value="ECO:0007669"/>
    <property type="project" value="UniProtKB-KW"/>
</dbReference>
<organism evidence="3 4">
    <name type="scientific">Yoonia maricola</name>
    <dbReference type="NCBI Taxonomy" id="420999"/>
    <lineage>
        <taxon>Bacteria</taxon>
        <taxon>Pseudomonadati</taxon>
        <taxon>Pseudomonadota</taxon>
        <taxon>Alphaproteobacteria</taxon>
        <taxon>Rhodobacterales</taxon>
        <taxon>Paracoccaceae</taxon>
        <taxon>Yoonia</taxon>
    </lineage>
</organism>
<dbReference type="SUPFAM" id="SSF51445">
    <property type="entry name" value="(Trans)glycosidases"/>
    <property type="match status" value="1"/>
</dbReference>